<gene>
    <name evidence="12" type="ORF">GpartN1_g962.t1</name>
</gene>
<evidence type="ECO:0000256" key="3">
    <source>
        <dbReference type="ARBA" id="ARBA00007222"/>
    </source>
</evidence>
<keyword evidence="13" id="KW-1185">Reference proteome</keyword>
<comment type="similarity">
    <text evidence="3">Belongs to the glycosyltransferase 39 family.</text>
</comment>
<proteinExistence type="inferred from homology"/>
<feature type="domain" description="ArnT-like N-terminal" evidence="10">
    <location>
        <begin position="37"/>
        <end position="264"/>
    </location>
</feature>
<evidence type="ECO:0000313" key="13">
    <source>
        <dbReference type="Proteomes" id="UP001061958"/>
    </source>
</evidence>
<dbReference type="PANTHER" id="PTHR10050">
    <property type="entry name" value="DOLICHYL-PHOSPHATE-MANNOSE--PROTEIN MANNOSYLTRANSFERASE"/>
    <property type="match status" value="1"/>
</dbReference>
<accession>A0A9C7PRN9</accession>
<feature type="transmembrane region" description="Helical" evidence="9">
    <location>
        <begin position="116"/>
        <end position="136"/>
    </location>
</feature>
<comment type="caution">
    <text evidence="12">The sequence shown here is derived from an EMBL/GenBank/DDBJ whole genome shotgun (WGS) entry which is preliminary data.</text>
</comment>
<feature type="transmembrane region" description="Helical" evidence="9">
    <location>
        <begin position="360"/>
        <end position="380"/>
    </location>
</feature>
<feature type="transmembrane region" description="Helical" evidence="9">
    <location>
        <begin position="392"/>
        <end position="415"/>
    </location>
</feature>
<keyword evidence="8 9" id="KW-0472">Membrane</keyword>
<keyword evidence="7 9" id="KW-1133">Transmembrane helix</keyword>
<keyword evidence="4" id="KW-0328">Glycosyltransferase</keyword>
<evidence type="ECO:0000256" key="6">
    <source>
        <dbReference type="ARBA" id="ARBA00022692"/>
    </source>
</evidence>
<keyword evidence="5" id="KW-0808">Transferase</keyword>
<comment type="pathway">
    <text evidence="2">Protein modification; protein glycosylation.</text>
</comment>
<evidence type="ECO:0000259" key="11">
    <source>
        <dbReference type="Pfam" id="PF16192"/>
    </source>
</evidence>
<dbReference type="PANTHER" id="PTHR10050:SF46">
    <property type="entry name" value="PROTEIN O-MANNOSYL-TRANSFERASE 2"/>
    <property type="match status" value="1"/>
</dbReference>
<evidence type="ECO:0000256" key="1">
    <source>
        <dbReference type="ARBA" id="ARBA00004127"/>
    </source>
</evidence>
<evidence type="ECO:0000256" key="9">
    <source>
        <dbReference type="SAM" id="Phobius"/>
    </source>
</evidence>
<feature type="transmembrane region" description="Helical" evidence="9">
    <location>
        <begin position="195"/>
        <end position="212"/>
    </location>
</feature>
<dbReference type="GO" id="GO:0012505">
    <property type="term" value="C:endomembrane system"/>
    <property type="evidence" value="ECO:0007669"/>
    <property type="project" value="UniProtKB-SubCell"/>
</dbReference>
<evidence type="ECO:0000256" key="5">
    <source>
        <dbReference type="ARBA" id="ARBA00022679"/>
    </source>
</evidence>
<dbReference type="Proteomes" id="UP001061958">
    <property type="component" value="Unassembled WGS sequence"/>
</dbReference>
<dbReference type="InterPro" id="IPR032421">
    <property type="entry name" value="PMT_4TMC"/>
</dbReference>
<dbReference type="GO" id="GO:0016020">
    <property type="term" value="C:membrane"/>
    <property type="evidence" value="ECO:0007669"/>
    <property type="project" value="InterPro"/>
</dbReference>
<organism evidence="12 13">
    <name type="scientific">Galdieria partita</name>
    <dbReference type="NCBI Taxonomy" id="83374"/>
    <lineage>
        <taxon>Eukaryota</taxon>
        <taxon>Rhodophyta</taxon>
        <taxon>Bangiophyceae</taxon>
        <taxon>Galdieriales</taxon>
        <taxon>Galdieriaceae</taxon>
        <taxon>Galdieria</taxon>
    </lineage>
</organism>
<feature type="transmembrane region" description="Helical" evidence="9">
    <location>
        <begin position="32"/>
        <end position="48"/>
    </location>
</feature>
<feature type="transmembrane region" description="Helical" evidence="9">
    <location>
        <begin position="242"/>
        <end position="262"/>
    </location>
</feature>
<dbReference type="OrthoDB" id="4896at2759"/>
<feature type="domain" description="Protein O-mannosyl-transferase C-terminal four TM" evidence="11">
    <location>
        <begin position="300"/>
        <end position="489"/>
    </location>
</feature>
<evidence type="ECO:0000313" key="12">
    <source>
        <dbReference type="EMBL" id="GJQ09171.1"/>
    </source>
</evidence>
<comment type="subcellular location">
    <subcellularLocation>
        <location evidence="1">Endomembrane system</location>
        <topology evidence="1">Multi-pass membrane protein</topology>
    </subcellularLocation>
</comment>
<dbReference type="Pfam" id="PF02366">
    <property type="entry name" value="PMT"/>
    <property type="match status" value="1"/>
</dbReference>
<evidence type="ECO:0008006" key="14">
    <source>
        <dbReference type="Google" id="ProtNLM"/>
    </source>
</evidence>
<name>A0A9C7PRN9_9RHOD</name>
<evidence type="ECO:0000256" key="7">
    <source>
        <dbReference type="ARBA" id="ARBA00022989"/>
    </source>
</evidence>
<evidence type="ECO:0000259" key="10">
    <source>
        <dbReference type="Pfam" id="PF02366"/>
    </source>
</evidence>
<dbReference type="AlphaFoldDB" id="A0A9C7PRN9"/>
<dbReference type="Pfam" id="PF16192">
    <property type="entry name" value="PMT_4TMC"/>
    <property type="match status" value="1"/>
</dbReference>
<feature type="transmembrane region" description="Helical" evidence="9">
    <location>
        <begin position="450"/>
        <end position="471"/>
    </location>
</feature>
<keyword evidence="6 9" id="KW-0812">Transmembrane</keyword>
<dbReference type="EMBL" id="BQMJ01000007">
    <property type="protein sequence ID" value="GJQ09171.1"/>
    <property type="molecule type" value="Genomic_DNA"/>
</dbReference>
<sequence length="490" mass="56897">MESPHKANRQKPKSVSRIASHLQHQDFNKKDAILLLLLTLLSFITRFFRLNEPPAVVFDEFHFGKFVTWYFTGEYFFDIHPPLGKLLLYLGGILGKFKPGFLFDAIGAEYGETKFYVLRSVSGLFGTLSVPFMYLLCRVFGLSLESSILGSSLVLFDFMSLIESRLILVDSQLQFFCILSLLSAFMLWNSHPKTWSRIFWLITTGILSGFAISIKWTALATPGAIAVASFFGLFLMSRPLDLWECALAGLAGLVTYIIPFYIHFRILPLSGSGDAFMSVEFQKSLKGSPYYDPMFTPESFWKNFLYLNKEMLRANSAIKERHPWESKWYEWPLNLRGLLYYVEELDNDQSRQIYLIGNPTIMYVCILFALSFFFCLIFYCRYRYLISNDVELARLLSKGMFLLLAYSLNLLPYIAVDRSAFLYHYIPGLLYAELLTALMVDSFPKRGQKWVVSMIIVLELAAFLYWAPWIYCIPLSTKQHQRRRWLPRWN</sequence>
<evidence type="ECO:0000256" key="2">
    <source>
        <dbReference type="ARBA" id="ARBA00004922"/>
    </source>
</evidence>
<feature type="transmembrane region" description="Helical" evidence="9">
    <location>
        <begin position="218"/>
        <end position="235"/>
    </location>
</feature>
<evidence type="ECO:0000256" key="4">
    <source>
        <dbReference type="ARBA" id="ARBA00022676"/>
    </source>
</evidence>
<dbReference type="InterPro" id="IPR027005">
    <property type="entry name" value="PMT-like"/>
</dbReference>
<feature type="transmembrane region" description="Helical" evidence="9">
    <location>
        <begin position="173"/>
        <end position="188"/>
    </location>
</feature>
<dbReference type="InterPro" id="IPR003342">
    <property type="entry name" value="ArnT-like_N"/>
</dbReference>
<reference evidence="12" key="2">
    <citation type="submission" date="2022-01" db="EMBL/GenBank/DDBJ databases">
        <authorList>
            <person name="Hirooka S."/>
            <person name="Miyagishima S.Y."/>
        </authorList>
    </citation>
    <scope>NUCLEOTIDE SEQUENCE</scope>
    <source>
        <strain evidence="12">NBRC 102759</strain>
    </source>
</reference>
<reference evidence="12" key="1">
    <citation type="journal article" date="2022" name="Proc. Natl. Acad. Sci. U.S.A.">
        <title>Life cycle and functional genomics of the unicellular red alga Galdieria for elucidating algal and plant evolution and industrial use.</title>
        <authorList>
            <person name="Hirooka S."/>
            <person name="Itabashi T."/>
            <person name="Ichinose T.M."/>
            <person name="Onuma R."/>
            <person name="Fujiwara T."/>
            <person name="Yamashita S."/>
            <person name="Jong L.W."/>
            <person name="Tomita R."/>
            <person name="Iwane A.H."/>
            <person name="Miyagishima S.Y."/>
        </authorList>
    </citation>
    <scope>NUCLEOTIDE SEQUENCE</scope>
    <source>
        <strain evidence="12">NBRC 102759</strain>
    </source>
</reference>
<dbReference type="GO" id="GO:0004169">
    <property type="term" value="F:dolichyl-phosphate-mannose-protein mannosyltransferase activity"/>
    <property type="evidence" value="ECO:0007669"/>
    <property type="project" value="TreeGrafter"/>
</dbReference>
<evidence type="ECO:0000256" key="8">
    <source>
        <dbReference type="ARBA" id="ARBA00023136"/>
    </source>
</evidence>
<protein>
    <recommendedName>
        <fullName evidence="14">Dolichyl-phosphate-mannose--protein mannosyltransferase</fullName>
    </recommendedName>
</protein>